<dbReference type="Proteomes" id="UP000177996">
    <property type="component" value="Unassembled WGS sequence"/>
</dbReference>
<dbReference type="STRING" id="1798661.A3D65_04155"/>
<sequence length="93" mass="10867">MEQMENQKKEQLRNIVRMYESEITTLISQKYSVDTKDLVVLINDESGIYLSKEEKDTLCTLVLNNENGYMYLVSAKYNEEENTLSDFRSDVIA</sequence>
<dbReference type="EMBL" id="MHLL01000008">
    <property type="protein sequence ID" value="OGZ10504.1"/>
    <property type="molecule type" value="Genomic_DNA"/>
</dbReference>
<evidence type="ECO:0000313" key="2">
    <source>
        <dbReference type="Proteomes" id="UP000177996"/>
    </source>
</evidence>
<dbReference type="AlphaFoldDB" id="A0A1G2DA50"/>
<comment type="caution">
    <text evidence="1">The sequence shown here is derived from an EMBL/GenBank/DDBJ whole genome shotgun (WGS) entry which is preliminary data.</text>
</comment>
<gene>
    <name evidence="1" type="ORF">A3D65_04155</name>
</gene>
<name>A0A1G2DA50_9BACT</name>
<reference evidence="1 2" key="1">
    <citation type="journal article" date="2016" name="Nat. Commun.">
        <title>Thousands of microbial genomes shed light on interconnected biogeochemical processes in an aquifer system.</title>
        <authorList>
            <person name="Anantharaman K."/>
            <person name="Brown C.T."/>
            <person name="Hug L.A."/>
            <person name="Sharon I."/>
            <person name="Castelle C.J."/>
            <person name="Probst A.J."/>
            <person name="Thomas B.C."/>
            <person name="Singh A."/>
            <person name="Wilkins M.J."/>
            <person name="Karaoz U."/>
            <person name="Brodie E.L."/>
            <person name="Williams K.H."/>
            <person name="Hubbard S.S."/>
            <person name="Banfield J.F."/>
        </authorList>
    </citation>
    <scope>NUCLEOTIDE SEQUENCE [LARGE SCALE GENOMIC DNA]</scope>
</reference>
<organism evidence="1 2">
    <name type="scientific">Candidatus Lloydbacteria bacterium RIFCSPHIGHO2_02_FULL_50_13</name>
    <dbReference type="NCBI Taxonomy" id="1798661"/>
    <lineage>
        <taxon>Bacteria</taxon>
        <taxon>Candidatus Lloydiibacteriota</taxon>
    </lineage>
</organism>
<accession>A0A1G2DA50</accession>
<evidence type="ECO:0000313" key="1">
    <source>
        <dbReference type="EMBL" id="OGZ10504.1"/>
    </source>
</evidence>
<protein>
    <submittedName>
        <fullName evidence="1">Uncharacterized protein</fullName>
    </submittedName>
</protein>
<proteinExistence type="predicted"/>